<dbReference type="PANTHER" id="PTHR43096:SF52">
    <property type="entry name" value="DNAJ HOMOLOG 1, MITOCHONDRIAL-RELATED"/>
    <property type="match status" value="1"/>
</dbReference>
<dbReference type="GO" id="GO:0051082">
    <property type="term" value="F:unfolded protein binding"/>
    <property type="evidence" value="ECO:0007669"/>
    <property type="project" value="TreeGrafter"/>
</dbReference>
<dbReference type="SUPFAM" id="SSF46565">
    <property type="entry name" value="Chaperone J-domain"/>
    <property type="match status" value="1"/>
</dbReference>
<evidence type="ECO:0000313" key="3">
    <source>
        <dbReference type="EMBL" id="QJA71882.1"/>
    </source>
</evidence>
<proteinExistence type="predicted"/>
<dbReference type="PROSITE" id="PS00636">
    <property type="entry name" value="DNAJ_1"/>
    <property type="match status" value="1"/>
</dbReference>
<dbReference type="Pfam" id="PF00226">
    <property type="entry name" value="DnaJ"/>
    <property type="match status" value="1"/>
</dbReference>
<gene>
    <name evidence="3" type="ORF">MM415A02993_0008</name>
    <name evidence="4" type="ORF">MM415B03495_0008</name>
</gene>
<dbReference type="InterPro" id="IPR018253">
    <property type="entry name" value="DnaJ_domain_CS"/>
</dbReference>
<dbReference type="GO" id="GO:0005737">
    <property type="term" value="C:cytoplasm"/>
    <property type="evidence" value="ECO:0007669"/>
    <property type="project" value="TreeGrafter"/>
</dbReference>
<organism evidence="4">
    <name type="scientific">viral metagenome</name>
    <dbReference type="NCBI Taxonomy" id="1070528"/>
    <lineage>
        <taxon>unclassified sequences</taxon>
        <taxon>metagenomes</taxon>
        <taxon>organismal metagenomes</taxon>
    </lineage>
</organism>
<name>A0A6M3LCF1_9ZZZZ</name>
<dbReference type="AlphaFoldDB" id="A0A6M3LCF1"/>
<dbReference type="SMART" id="SM00271">
    <property type="entry name" value="DnaJ"/>
    <property type="match status" value="1"/>
</dbReference>
<dbReference type="InterPro" id="IPR001623">
    <property type="entry name" value="DnaJ_domain"/>
</dbReference>
<protein>
    <submittedName>
        <fullName evidence="4">Putative chaperone</fullName>
    </submittedName>
</protein>
<reference evidence="4" key="1">
    <citation type="submission" date="2020-03" db="EMBL/GenBank/DDBJ databases">
        <title>The deep terrestrial virosphere.</title>
        <authorList>
            <person name="Holmfeldt K."/>
            <person name="Nilsson E."/>
            <person name="Simone D."/>
            <person name="Lopez-Fernandez M."/>
            <person name="Wu X."/>
            <person name="de Brujin I."/>
            <person name="Lundin D."/>
            <person name="Andersson A."/>
            <person name="Bertilsson S."/>
            <person name="Dopson M."/>
        </authorList>
    </citation>
    <scope>NUCLEOTIDE SEQUENCE</scope>
    <source>
        <strain evidence="3">MM415A02993</strain>
        <strain evidence="4">MM415B03495</strain>
    </source>
</reference>
<dbReference type="EMBL" id="MT142957">
    <property type="protein sequence ID" value="QJA91054.1"/>
    <property type="molecule type" value="Genomic_DNA"/>
</dbReference>
<dbReference type="Gene3D" id="1.10.287.110">
    <property type="entry name" value="DnaJ domain"/>
    <property type="match status" value="1"/>
</dbReference>
<evidence type="ECO:0000259" key="2">
    <source>
        <dbReference type="PROSITE" id="PS50076"/>
    </source>
</evidence>
<evidence type="ECO:0000313" key="4">
    <source>
        <dbReference type="EMBL" id="QJA91054.1"/>
    </source>
</evidence>
<sequence length="222" mass="24942">MVKQIGRNCNILYRRLCVPRTASLKEIKAAYRMLARETHPDISGGDKADFIKISEAYQVLSDKSKRRHYDNTGEWITAGITDETRINQDANGILAVAFANIISQCNNQIVYIDIIKILRTQFKDGIQKATAAINATDAALKLANEALDLIEYSGKGVNVFEGVLMTIITENEKKRAIHIKNKENIKAALDIINNYKFNFKLQGIYSSTYSYSTTPHHRGNKG</sequence>
<accession>A0A6M3LCF1</accession>
<dbReference type="InterPro" id="IPR036869">
    <property type="entry name" value="J_dom_sf"/>
</dbReference>
<keyword evidence="1" id="KW-0143">Chaperone</keyword>
<evidence type="ECO:0000256" key="1">
    <source>
        <dbReference type="ARBA" id="ARBA00023186"/>
    </source>
</evidence>
<dbReference type="CDD" id="cd06257">
    <property type="entry name" value="DnaJ"/>
    <property type="match status" value="1"/>
</dbReference>
<dbReference type="PANTHER" id="PTHR43096">
    <property type="entry name" value="DNAJ HOMOLOG 1, MITOCHONDRIAL-RELATED"/>
    <property type="match status" value="1"/>
</dbReference>
<dbReference type="PRINTS" id="PR00625">
    <property type="entry name" value="JDOMAIN"/>
</dbReference>
<dbReference type="GO" id="GO:0042026">
    <property type="term" value="P:protein refolding"/>
    <property type="evidence" value="ECO:0007669"/>
    <property type="project" value="TreeGrafter"/>
</dbReference>
<feature type="domain" description="J" evidence="2">
    <location>
        <begin position="11"/>
        <end position="73"/>
    </location>
</feature>
<dbReference type="EMBL" id="MT141907">
    <property type="protein sequence ID" value="QJA71882.1"/>
    <property type="molecule type" value="Genomic_DNA"/>
</dbReference>
<dbReference type="PROSITE" id="PS50076">
    <property type="entry name" value="DNAJ_2"/>
    <property type="match status" value="1"/>
</dbReference>